<dbReference type="EMBL" id="CP016809">
    <property type="protein sequence ID" value="ANY76042.1"/>
    <property type="molecule type" value="Genomic_DNA"/>
</dbReference>
<proteinExistence type="predicted"/>
<gene>
    <name evidence="1" type="ORF">BBD41_27615</name>
</gene>
<protein>
    <submittedName>
        <fullName evidence="1">Uncharacterized protein</fullName>
    </submittedName>
</protein>
<reference evidence="1" key="1">
    <citation type="submission" date="2016-08" db="EMBL/GenBank/DDBJ databases">
        <title>Complete Genome Seqeunce of Paenibacillus sp. nov. IHBB 9852 from high altitute lake of Indian trans-Himalayas.</title>
        <authorList>
            <person name="Kiran S."/>
            <person name="Swarnkar M.K."/>
            <person name="Rana A."/>
            <person name="Tewari R."/>
            <person name="Gulati A."/>
        </authorList>
    </citation>
    <scope>NUCLEOTIDE SEQUENCE [LARGE SCALE GENOMIC DNA]</scope>
    <source>
        <strain evidence="1">IHBB 9852</strain>
    </source>
</reference>
<evidence type="ECO:0000313" key="1">
    <source>
        <dbReference type="EMBL" id="ANY76042.1"/>
    </source>
</evidence>
<dbReference type="AlphaFoldDB" id="A0A1B2E825"/>
<accession>A0A1B2E825</accession>
<sequence>MHVMVHRSIQGEGINDIVQLIITSTDGSPISQKAEGFVGSSVAARRLHVEKNKFHEKHPQLGCFFLYLQTQSNVILIY</sequence>
<dbReference type="KEGG" id="pib:BBD41_27615"/>
<name>A0A1B2E825_9BACL</name>
<organism evidence="1">
    <name type="scientific">Paenibacillus ihbetae</name>
    <dbReference type="NCBI Taxonomy" id="1870820"/>
    <lineage>
        <taxon>Bacteria</taxon>
        <taxon>Bacillati</taxon>
        <taxon>Bacillota</taxon>
        <taxon>Bacilli</taxon>
        <taxon>Bacillales</taxon>
        <taxon>Paenibacillaceae</taxon>
        <taxon>Paenibacillus</taxon>
    </lineage>
</organism>